<dbReference type="PANTHER" id="PTHR43404">
    <property type="entry name" value="LIPOPOLYSACCHARIDE CHOLINEPHOSPHOTRANSFERASE LICD"/>
    <property type="match status" value="1"/>
</dbReference>
<dbReference type="InterPro" id="IPR052942">
    <property type="entry name" value="LPS_cholinephosphotransferase"/>
</dbReference>
<name>A0A133XX61_9ACTN</name>
<feature type="domain" description="LicD/FKTN/FKRP nucleotidyltransferase" evidence="1">
    <location>
        <begin position="30"/>
        <end position="84"/>
    </location>
</feature>
<dbReference type="GO" id="GO:0009100">
    <property type="term" value="P:glycoprotein metabolic process"/>
    <property type="evidence" value="ECO:0007669"/>
    <property type="project" value="UniProtKB-ARBA"/>
</dbReference>
<dbReference type="EMBL" id="LSCR01000002">
    <property type="protein sequence ID" value="KXB35546.1"/>
    <property type="molecule type" value="Genomic_DNA"/>
</dbReference>
<organism evidence="2 3">
    <name type="scientific">Atopobium deltae</name>
    <dbReference type="NCBI Taxonomy" id="1393034"/>
    <lineage>
        <taxon>Bacteria</taxon>
        <taxon>Bacillati</taxon>
        <taxon>Actinomycetota</taxon>
        <taxon>Coriobacteriia</taxon>
        <taxon>Coriobacteriales</taxon>
        <taxon>Atopobiaceae</taxon>
        <taxon>Atopobium</taxon>
    </lineage>
</organism>
<keyword evidence="3" id="KW-1185">Reference proteome</keyword>
<proteinExistence type="predicted"/>
<dbReference type="Proteomes" id="UP000070675">
    <property type="component" value="Unassembled WGS sequence"/>
</dbReference>
<accession>A0A133XX61</accession>
<protein>
    <submittedName>
        <fullName evidence="2">LICD family protein</fullName>
    </submittedName>
</protein>
<reference evidence="3" key="1">
    <citation type="submission" date="2016-01" db="EMBL/GenBank/DDBJ databases">
        <authorList>
            <person name="Mitreva M."/>
            <person name="Pepin K.H."/>
            <person name="Mihindukulasuriya K.A."/>
            <person name="Fulton R."/>
            <person name="Fronick C."/>
            <person name="O'Laughlin M."/>
            <person name="Miner T."/>
            <person name="Herter B."/>
            <person name="Rosa B.A."/>
            <person name="Cordes M."/>
            <person name="Tomlinson C."/>
            <person name="Wollam A."/>
            <person name="Palsikar V.B."/>
            <person name="Mardis E.R."/>
            <person name="Wilson R.K."/>
        </authorList>
    </citation>
    <scope>NUCLEOTIDE SEQUENCE [LARGE SCALE GENOMIC DNA]</scope>
    <source>
        <strain evidence="3">DNF00019</strain>
    </source>
</reference>
<dbReference type="RefSeq" id="WP_066304538.1">
    <property type="nucleotide sequence ID" value="NZ_KQ959484.1"/>
</dbReference>
<evidence type="ECO:0000259" key="1">
    <source>
        <dbReference type="Pfam" id="PF04991"/>
    </source>
</evidence>
<dbReference type="PANTHER" id="PTHR43404:SF2">
    <property type="entry name" value="LIPOPOLYSACCHARIDE CHOLINEPHOSPHOTRANSFERASE LICD"/>
    <property type="match status" value="1"/>
</dbReference>
<dbReference type="PATRIC" id="fig|1393034.3.peg.192"/>
<dbReference type="STRING" id="1393034.HMPREF3192_00197"/>
<comment type="caution">
    <text evidence="2">The sequence shown here is derived from an EMBL/GenBank/DDBJ whole genome shotgun (WGS) entry which is preliminary data.</text>
</comment>
<dbReference type="InterPro" id="IPR007074">
    <property type="entry name" value="LicD/FKTN/FKRP_NTP_transf"/>
</dbReference>
<dbReference type="Pfam" id="PF04991">
    <property type="entry name" value="LicD"/>
    <property type="match status" value="1"/>
</dbReference>
<gene>
    <name evidence="2" type="ORF">HMPREF3192_00197</name>
</gene>
<evidence type="ECO:0000313" key="3">
    <source>
        <dbReference type="Proteomes" id="UP000070675"/>
    </source>
</evidence>
<dbReference type="OrthoDB" id="3780655at2"/>
<dbReference type="AlphaFoldDB" id="A0A133XX61"/>
<sequence length="305" mass="35202">MAYKQYEDPAELRKLQLVTTDILGEFDRICQQLNIPYFAYGGTAIGAVRHKGFIPWDDDVDIALFREDYERFMSEAPAIMGDEFVLVSGRNEPFFPACNANFSLKGTLCVPEEFDNCPFQYPIGIGLFALDKPSRDARIFRAQKRACWFWARLAFLRATPRPHIQAAQPWRSLAQIVCYVAYGLMKLFCVSPLWIHEQWERSARRAEQEDGNLYVDFMDRNPLAWASRPDEVYPAIRAPFEHIVINLPKNYDEQLTRGYDDYMELPPLDDRKNHYPSKLDFGSYVTRDVADAGSDAARDADDTTH</sequence>
<evidence type="ECO:0000313" key="2">
    <source>
        <dbReference type="EMBL" id="KXB35546.1"/>
    </source>
</evidence>